<comment type="caution">
    <text evidence="1">The sequence shown here is derived from an EMBL/GenBank/DDBJ whole genome shotgun (WGS) entry which is preliminary data.</text>
</comment>
<name>A0A2A2KDU7_9BILA</name>
<dbReference type="Proteomes" id="UP000218231">
    <property type="component" value="Unassembled WGS sequence"/>
</dbReference>
<gene>
    <name evidence="1" type="ORF">WR25_22470</name>
</gene>
<evidence type="ECO:0000313" key="2">
    <source>
        <dbReference type="Proteomes" id="UP000218231"/>
    </source>
</evidence>
<proteinExistence type="predicted"/>
<organism evidence="1 2">
    <name type="scientific">Diploscapter pachys</name>
    <dbReference type="NCBI Taxonomy" id="2018661"/>
    <lineage>
        <taxon>Eukaryota</taxon>
        <taxon>Metazoa</taxon>
        <taxon>Ecdysozoa</taxon>
        <taxon>Nematoda</taxon>
        <taxon>Chromadorea</taxon>
        <taxon>Rhabditida</taxon>
        <taxon>Rhabditina</taxon>
        <taxon>Rhabditomorpha</taxon>
        <taxon>Rhabditoidea</taxon>
        <taxon>Rhabditidae</taxon>
        <taxon>Diploscapter</taxon>
    </lineage>
</organism>
<evidence type="ECO:0000313" key="1">
    <source>
        <dbReference type="EMBL" id="PAV72038.1"/>
    </source>
</evidence>
<dbReference type="AlphaFoldDB" id="A0A2A2KDU7"/>
<reference evidence="1 2" key="1">
    <citation type="journal article" date="2017" name="Curr. Biol.">
        <title>Genome architecture and evolution of a unichromosomal asexual nematode.</title>
        <authorList>
            <person name="Fradin H."/>
            <person name="Zegar C."/>
            <person name="Gutwein M."/>
            <person name="Lucas J."/>
            <person name="Kovtun M."/>
            <person name="Corcoran D."/>
            <person name="Baugh L.R."/>
            <person name="Kiontke K."/>
            <person name="Gunsalus K."/>
            <person name="Fitch D.H."/>
            <person name="Piano F."/>
        </authorList>
    </citation>
    <scope>NUCLEOTIDE SEQUENCE [LARGE SCALE GENOMIC DNA]</scope>
    <source>
        <strain evidence="1">PF1309</strain>
    </source>
</reference>
<keyword evidence="2" id="KW-1185">Reference proteome</keyword>
<protein>
    <submittedName>
        <fullName evidence="1">Uncharacterized protein</fullName>
    </submittedName>
</protein>
<dbReference type="EMBL" id="LIAE01008866">
    <property type="protein sequence ID" value="PAV72038.1"/>
    <property type="molecule type" value="Genomic_DNA"/>
</dbReference>
<dbReference type="OrthoDB" id="8195432at2759"/>
<accession>A0A2A2KDU7</accession>
<sequence length="98" mass="11128">MYSCYLQQLQPPQQLAQLRALALTHFPTRPPLPHTHPSTHAYVVGTLGSMDPLNRRAVAALSINATYNRLMQRLIVSDVIKWARDIHTEHVSGVRQYV</sequence>